<comment type="caution">
    <text evidence="2">The sequence shown here is derived from an EMBL/GenBank/DDBJ whole genome shotgun (WGS) entry which is preliminary data.</text>
</comment>
<evidence type="ECO:0000313" key="3">
    <source>
        <dbReference type="Proteomes" id="UP001567538"/>
    </source>
</evidence>
<organism evidence="2 3">
    <name type="scientific">Salvia divinorum</name>
    <name type="common">Maria pastora</name>
    <name type="synonym">Diviner's sage</name>
    <dbReference type="NCBI Taxonomy" id="28513"/>
    <lineage>
        <taxon>Eukaryota</taxon>
        <taxon>Viridiplantae</taxon>
        <taxon>Streptophyta</taxon>
        <taxon>Embryophyta</taxon>
        <taxon>Tracheophyta</taxon>
        <taxon>Spermatophyta</taxon>
        <taxon>Magnoliopsida</taxon>
        <taxon>eudicotyledons</taxon>
        <taxon>Gunneridae</taxon>
        <taxon>Pentapetalae</taxon>
        <taxon>asterids</taxon>
        <taxon>lamiids</taxon>
        <taxon>Lamiales</taxon>
        <taxon>Lamiaceae</taxon>
        <taxon>Nepetoideae</taxon>
        <taxon>Mentheae</taxon>
        <taxon>Salviinae</taxon>
        <taxon>Salvia</taxon>
        <taxon>Salvia subgen. Calosphace</taxon>
    </lineage>
</organism>
<keyword evidence="3" id="KW-1185">Reference proteome</keyword>
<gene>
    <name evidence="2" type="ORF">AAHA92_08334</name>
</gene>
<accession>A0ABD1HQQ0</accession>
<dbReference type="AlphaFoldDB" id="A0ABD1HQQ0"/>
<sequence>MEEESSLTQQEMDAVVQLIQLSSGDSAADFHLLWLDLPKEIKQRAAEENREESVGETTTATATTAATTTSSSSVINPEKLLLEEALPRRRKRVLPLADIYRKTARLISSRALKRCKN</sequence>
<feature type="compositionally biased region" description="Basic and acidic residues" evidence="1">
    <location>
        <begin position="44"/>
        <end position="53"/>
    </location>
</feature>
<feature type="compositionally biased region" description="Low complexity" evidence="1">
    <location>
        <begin position="57"/>
        <end position="73"/>
    </location>
</feature>
<evidence type="ECO:0000256" key="1">
    <source>
        <dbReference type="SAM" id="MobiDB-lite"/>
    </source>
</evidence>
<reference evidence="2 3" key="1">
    <citation type="submission" date="2024-06" db="EMBL/GenBank/DDBJ databases">
        <title>A chromosome level genome sequence of Diviner's sage (Salvia divinorum).</title>
        <authorList>
            <person name="Ford S.A."/>
            <person name="Ro D.-K."/>
            <person name="Ness R.W."/>
            <person name="Phillips M.A."/>
        </authorList>
    </citation>
    <scope>NUCLEOTIDE SEQUENCE [LARGE SCALE GENOMIC DNA]</scope>
    <source>
        <strain evidence="2">SAF-2024a</strain>
        <tissue evidence="2">Leaf</tissue>
    </source>
</reference>
<proteinExistence type="predicted"/>
<protein>
    <submittedName>
        <fullName evidence="2">Uncharacterized protein</fullName>
    </submittedName>
</protein>
<feature type="region of interest" description="Disordered" evidence="1">
    <location>
        <begin position="44"/>
        <end position="74"/>
    </location>
</feature>
<dbReference type="Proteomes" id="UP001567538">
    <property type="component" value="Unassembled WGS sequence"/>
</dbReference>
<dbReference type="EMBL" id="JBEAFC010000004">
    <property type="protein sequence ID" value="KAL1557793.1"/>
    <property type="molecule type" value="Genomic_DNA"/>
</dbReference>
<evidence type="ECO:0000313" key="2">
    <source>
        <dbReference type="EMBL" id="KAL1557793.1"/>
    </source>
</evidence>
<name>A0ABD1HQQ0_SALDI</name>